<dbReference type="KEGG" id="cthr:CTHT_0067260"/>
<dbReference type="OrthoDB" id="1898734at2759"/>
<dbReference type="OMA" id="TNEYEHN"/>
<keyword evidence="4" id="KW-0031">Aminopeptidase</keyword>
<evidence type="ECO:0000256" key="1">
    <source>
        <dbReference type="ARBA" id="ARBA00010088"/>
    </source>
</evidence>
<evidence type="ECO:0000313" key="5">
    <source>
        <dbReference type="Proteomes" id="UP000008066"/>
    </source>
</evidence>
<dbReference type="InterPro" id="IPR000073">
    <property type="entry name" value="AB_hydrolase_1"/>
</dbReference>
<dbReference type="EMBL" id="GL988047">
    <property type="protein sequence ID" value="EGS17401.1"/>
    <property type="molecule type" value="Genomic_DNA"/>
</dbReference>
<dbReference type="PRINTS" id="PR00793">
    <property type="entry name" value="PROAMNOPTASE"/>
</dbReference>
<feature type="domain" description="AB hydrolase-1" evidence="3">
    <location>
        <begin position="74"/>
        <end position="244"/>
    </location>
</feature>
<dbReference type="Pfam" id="PF00561">
    <property type="entry name" value="Abhydrolase_1"/>
    <property type="match status" value="1"/>
</dbReference>
<evidence type="ECO:0000256" key="2">
    <source>
        <dbReference type="ARBA" id="ARBA00022801"/>
    </source>
</evidence>
<dbReference type="RefSeq" id="XP_006697019.1">
    <property type="nucleotide sequence ID" value="XM_006696956.1"/>
</dbReference>
<dbReference type="Proteomes" id="UP000008066">
    <property type="component" value="Unassembled WGS sequence"/>
</dbReference>
<dbReference type="PANTHER" id="PTHR43248:SF2">
    <property type="entry name" value="PROLYL AMINOPEPTIDASE"/>
    <property type="match status" value="1"/>
</dbReference>
<keyword evidence="5" id="KW-1185">Reference proteome</keyword>
<gene>
    <name evidence="4" type="ORF">CTHT_0067260</name>
</gene>
<accession>G0SGR2</accession>
<sequence length="501" mass="55664">MSNLNLPDLAPAELVSRTSHVVPGQLHITELFFRVPLDHHNPSSRPRITLFGRLVRKNERPVDPSKPSPTNLPYLVYLEGGPGFGNRQPQHHPLTSAALARGYQVLYLDYRGTGLSTPVDVYTIAPERLPAEIAPGEEDAVRVATYLSLFRADSIVHDLEAVRLYLTQYAENKKWSLLGQSFGGFVATTYLSYYPSSLAEVFITGGLPPIKRTAHEVYTRTFATLRKRNEAYYKKFPEDVKRVRRIASFIHNSDPTTHSIPLPAGGRLTVPGFLALGIAFGTHGGLDEVHNTVLRMDTDLEIFGFLTRGTLAAVEAGIAWEGHPIYALLHECIYFANPPTRRAEVGEEEVPEPGWAAYQVGALDPHFSWLRGDEAISSLLSSPETPLYFSGEMIFPIHISSSPSLSPFLGAANLLSNPRSPIFSSAFPLYDPGQLSNNRVPVYALSYIEDMYVDISFARETASMIKGIKVLETNGFYHDAVRSRAEEVLGLLWRLRDDEVD</sequence>
<dbReference type="InterPro" id="IPR051601">
    <property type="entry name" value="Serine_prot/Carboxylest_S33"/>
</dbReference>
<evidence type="ECO:0000313" key="4">
    <source>
        <dbReference type="EMBL" id="EGS17401.1"/>
    </source>
</evidence>
<dbReference type="InterPro" id="IPR002410">
    <property type="entry name" value="Peptidase_S33"/>
</dbReference>
<evidence type="ECO:0000259" key="3">
    <source>
        <dbReference type="Pfam" id="PF00561"/>
    </source>
</evidence>
<reference evidence="4 5" key="1">
    <citation type="journal article" date="2011" name="Cell">
        <title>Insight into structure and assembly of the nuclear pore complex by utilizing the genome of a eukaryotic thermophile.</title>
        <authorList>
            <person name="Amlacher S."/>
            <person name="Sarges P."/>
            <person name="Flemming D."/>
            <person name="van Noort V."/>
            <person name="Kunze R."/>
            <person name="Devos D.P."/>
            <person name="Arumugam M."/>
            <person name="Bork P."/>
            <person name="Hurt E."/>
        </authorList>
    </citation>
    <scope>NUCLEOTIDE SEQUENCE [LARGE SCALE GENOMIC DNA]</scope>
    <source>
        <strain evidence="5">DSM 1495 / CBS 144.50 / IMI 039719</strain>
    </source>
</reference>
<name>G0SGR2_CHATD</name>
<dbReference type="GO" id="GO:0004177">
    <property type="term" value="F:aminopeptidase activity"/>
    <property type="evidence" value="ECO:0007669"/>
    <property type="project" value="UniProtKB-KW"/>
</dbReference>
<dbReference type="eggNOG" id="ENOG502QSNW">
    <property type="taxonomic scope" value="Eukaryota"/>
</dbReference>
<keyword evidence="2" id="KW-0378">Hydrolase</keyword>
<dbReference type="GO" id="GO:0006508">
    <property type="term" value="P:proteolysis"/>
    <property type="evidence" value="ECO:0007669"/>
    <property type="project" value="InterPro"/>
</dbReference>
<dbReference type="Gene3D" id="3.40.50.1820">
    <property type="entry name" value="alpha/beta hydrolase"/>
    <property type="match status" value="1"/>
</dbReference>
<proteinExistence type="inferred from homology"/>
<dbReference type="GeneID" id="18260764"/>
<dbReference type="SUPFAM" id="SSF53474">
    <property type="entry name" value="alpha/beta-Hydrolases"/>
    <property type="match status" value="1"/>
</dbReference>
<keyword evidence="4" id="KW-0645">Protease</keyword>
<comment type="similarity">
    <text evidence="1">Belongs to the peptidase S33 family.</text>
</comment>
<dbReference type="PANTHER" id="PTHR43248">
    <property type="entry name" value="2-SUCCINYL-6-HYDROXY-2,4-CYCLOHEXADIENE-1-CARBOXYLATE SYNTHASE"/>
    <property type="match status" value="1"/>
</dbReference>
<dbReference type="InterPro" id="IPR029058">
    <property type="entry name" value="AB_hydrolase_fold"/>
</dbReference>
<dbReference type="AlphaFoldDB" id="G0SGR2"/>
<protein>
    <submittedName>
        <fullName evidence="4">Aminopeptidase-like protein</fullName>
    </submittedName>
</protein>
<dbReference type="HOGENOM" id="CLU_024518_2_1_1"/>
<organism evidence="5">
    <name type="scientific">Chaetomium thermophilum (strain DSM 1495 / CBS 144.50 / IMI 039719)</name>
    <name type="common">Thermochaetoides thermophila</name>
    <dbReference type="NCBI Taxonomy" id="759272"/>
    <lineage>
        <taxon>Eukaryota</taxon>
        <taxon>Fungi</taxon>
        <taxon>Dikarya</taxon>
        <taxon>Ascomycota</taxon>
        <taxon>Pezizomycotina</taxon>
        <taxon>Sordariomycetes</taxon>
        <taxon>Sordariomycetidae</taxon>
        <taxon>Sordariales</taxon>
        <taxon>Chaetomiaceae</taxon>
        <taxon>Thermochaetoides</taxon>
    </lineage>
</organism>